<dbReference type="Pfam" id="PF00119">
    <property type="entry name" value="ATP-synt_A"/>
    <property type="match status" value="1"/>
</dbReference>
<gene>
    <name evidence="11 13" type="primary">atpB</name>
    <name evidence="13" type="ORF">ACFOMG_04575</name>
</gene>
<keyword evidence="14" id="KW-1185">Reference proteome</keyword>
<accession>A0ABV7VPH0</accession>
<dbReference type="PANTHER" id="PTHR42823">
    <property type="entry name" value="ATP SYNTHASE SUBUNIT A, CHLOROPLASTIC"/>
    <property type="match status" value="1"/>
</dbReference>
<dbReference type="Proteomes" id="UP001595722">
    <property type="component" value="Unassembled WGS sequence"/>
</dbReference>
<evidence type="ECO:0000256" key="3">
    <source>
        <dbReference type="ARBA" id="ARBA00022448"/>
    </source>
</evidence>
<evidence type="ECO:0000256" key="12">
    <source>
        <dbReference type="RuleBase" id="RU000483"/>
    </source>
</evidence>
<dbReference type="EMBL" id="JBHRYB010000003">
    <property type="protein sequence ID" value="MFC3679385.1"/>
    <property type="molecule type" value="Genomic_DNA"/>
</dbReference>
<dbReference type="NCBIfam" id="NF004477">
    <property type="entry name" value="PRK05815.1-1"/>
    <property type="match status" value="1"/>
</dbReference>
<keyword evidence="8 11" id="KW-0406">Ion transport</keyword>
<comment type="caution">
    <text evidence="13">The sequence shown here is derived from an EMBL/GenBank/DDBJ whole genome shotgun (WGS) entry which is preliminary data.</text>
</comment>
<keyword evidence="7 11" id="KW-1133">Transmembrane helix</keyword>
<comment type="function">
    <text evidence="11 12">Key component of the proton channel; it plays a direct role in the translocation of protons across the membrane.</text>
</comment>
<keyword evidence="6 11" id="KW-0375">Hydrogen ion transport</keyword>
<comment type="similarity">
    <text evidence="2 11 12">Belongs to the ATPase A chain family.</text>
</comment>
<feature type="transmembrane region" description="Helical" evidence="11">
    <location>
        <begin position="183"/>
        <end position="199"/>
    </location>
</feature>
<evidence type="ECO:0000256" key="11">
    <source>
        <dbReference type="HAMAP-Rule" id="MF_01393"/>
    </source>
</evidence>
<dbReference type="HAMAP" id="MF_01393">
    <property type="entry name" value="ATP_synth_a_bact"/>
    <property type="match status" value="1"/>
</dbReference>
<comment type="subcellular location">
    <subcellularLocation>
        <location evidence="11 12">Cell membrane</location>
        <topology evidence="11 12">Multi-pass membrane protein</topology>
    </subcellularLocation>
    <subcellularLocation>
        <location evidence="1">Membrane</location>
        <topology evidence="1">Multi-pass membrane protein</topology>
    </subcellularLocation>
</comment>
<feature type="transmembrane region" description="Helical" evidence="11">
    <location>
        <begin position="71"/>
        <end position="93"/>
    </location>
</feature>
<evidence type="ECO:0000256" key="7">
    <source>
        <dbReference type="ARBA" id="ARBA00022989"/>
    </source>
</evidence>
<organism evidence="13 14">
    <name type="scientific">Bacterioplanoides pacificum</name>
    <dbReference type="NCBI Taxonomy" id="1171596"/>
    <lineage>
        <taxon>Bacteria</taxon>
        <taxon>Pseudomonadati</taxon>
        <taxon>Pseudomonadota</taxon>
        <taxon>Gammaproteobacteria</taxon>
        <taxon>Oceanospirillales</taxon>
        <taxon>Oceanospirillaceae</taxon>
        <taxon>Bacterioplanoides</taxon>
    </lineage>
</organism>
<evidence type="ECO:0000313" key="14">
    <source>
        <dbReference type="Proteomes" id="UP001595722"/>
    </source>
</evidence>
<dbReference type="RefSeq" id="WP_376865063.1">
    <property type="nucleotide sequence ID" value="NZ_JBHRYB010000003.1"/>
</dbReference>
<feature type="transmembrane region" description="Helical" evidence="11">
    <location>
        <begin position="131"/>
        <end position="147"/>
    </location>
</feature>
<evidence type="ECO:0000256" key="10">
    <source>
        <dbReference type="ARBA" id="ARBA00023310"/>
    </source>
</evidence>
<keyword evidence="5 11" id="KW-0812">Transmembrane</keyword>
<sequence>MAGNSQEYIAHHLTNLTYGKLTIDGSEPYYRKVYKDGVQVFNEDGSPQLEELNGDTWTLARNSQEAQDMGFMAFHVDSIGWSLLMGLLFAWLFRKAAKSATSGVPGKLQNVVETVVEFVDNTVKETFHGRNPLVAPLALTIFVWVFLMNSLKWIPVDIIPGIAHAAGLPFFKIVPTADPNGTLGLSLGVFLLIIFYSIKVKGVGGFAKELSLTPFNHPIAIPFNLFLEVLGLLTKPLSLALRLFGNMYAGEVVFILIALLPFYLQWVLNVPWAIFHILVIPLQAFIFMVLTIVYLSQAHEDH</sequence>
<keyword evidence="11" id="KW-1003">Cell membrane</keyword>
<evidence type="ECO:0000256" key="8">
    <source>
        <dbReference type="ARBA" id="ARBA00023065"/>
    </source>
</evidence>
<reference evidence="14" key="1">
    <citation type="journal article" date="2019" name="Int. J. Syst. Evol. Microbiol.">
        <title>The Global Catalogue of Microorganisms (GCM) 10K type strain sequencing project: providing services to taxonomists for standard genome sequencing and annotation.</title>
        <authorList>
            <consortium name="The Broad Institute Genomics Platform"/>
            <consortium name="The Broad Institute Genome Sequencing Center for Infectious Disease"/>
            <person name="Wu L."/>
            <person name="Ma J."/>
        </authorList>
    </citation>
    <scope>NUCLEOTIDE SEQUENCE [LARGE SCALE GENOMIC DNA]</scope>
    <source>
        <strain evidence="14">KCTC 42424</strain>
    </source>
</reference>
<feature type="transmembrane region" description="Helical" evidence="11">
    <location>
        <begin position="272"/>
        <end position="295"/>
    </location>
</feature>
<dbReference type="PROSITE" id="PS00449">
    <property type="entry name" value="ATPASE_A"/>
    <property type="match status" value="1"/>
</dbReference>
<evidence type="ECO:0000256" key="1">
    <source>
        <dbReference type="ARBA" id="ARBA00004141"/>
    </source>
</evidence>
<keyword evidence="10 11" id="KW-0066">ATP synthesis</keyword>
<proteinExistence type="inferred from homology"/>
<dbReference type="NCBIfam" id="TIGR01131">
    <property type="entry name" value="ATP_synt_6_or_A"/>
    <property type="match status" value="1"/>
</dbReference>
<keyword evidence="4 11" id="KW-0138">CF(0)</keyword>
<dbReference type="PRINTS" id="PR00123">
    <property type="entry name" value="ATPASEA"/>
</dbReference>
<protein>
    <recommendedName>
        <fullName evidence="11 12">ATP synthase subunit a</fullName>
    </recommendedName>
    <alternativeName>
        <fullName evidence="11">ATP synthase F0 sector subunit a</fullName>
    </alternativeName>
    <alternativeName>
        <fullName evidence="11">F-ATPase subunit 6</fullName>
    </alternativeName>
</protein>
<keyword evidence="3 11" id="KW-0813">Transport</keyword>
<feature type="transmembrane region" description="Helical" evidence="11">
    <location>
        <begin position="153"/>
        <end position="171"/>
    </location>
</feature>
<evidence type="ECO:0000256" key="5">
    <source>
        <dbReference type="ARBA" id="ARBA00022692"/>
    </source>
</evidence>
<dbReference type="Gene3D" id="1.20.120.220">
    <property type="entry name" value="ATP synthase, F0 complex, subunit A"/>
    <property type="match status" value="1"/>
</dbReference>
<dbReference type="InterPro" id="IPR045082">
    <property type="entry name" value="ATP_syn_F0_a_bact/chloroplast"/>
</dbReference>
<dbReference type="SUPFAM" id="SSF81336">
    <property type="entry name" value="F1F0 ATP synthase subunit A"/>
    <property type="match status" value="1"/>
</dbReference>
<dbReference type="InterPro" id="IPR000568">
    <property type="entry name" value="ATP_synth_F0_asu"/>
</dbReference>
<evidence type="ECO:0000256" key="2">
    <source>
        <dbReference type="ARBA" id="ARBA00006810"/>
    </source>
</evidence>
<feature type="transmembrane region" description="Helical" evidence="11">
    <location>
        <begin position="219"/>
        <end position="241"/>
    </location>
</feature>
<name>A0ABV7VPH0_9GAMM</name>
<evidence type="ECO:0000256" key="6">
    <source>
        <dbReference type="ARBA" id="ARBA00022781"/>
    </source>
</evidence>
<dbReference type="PANTHER" id="PTHR42823:SF3">
    <property type="entry name" value="ATP SYNTHASE SUBUNIT A, CHLOROPLASTIC"/>
    <property type="match status" value="1"/>
</dbReference>
<keyword evidence="9 11" id="KW-0472">Membrane</keyword>
<feature type="transmembrane region" description="Helical" evidence="11">
    <location>
        <begin position="248"/>
        <end position="266"/>
    </location>
</feature>
<evidence type="ECO:0000313" key="13">
    <source>
        <dbReference type="EMBL" id="MFC3679385.1"/>
    </source>
</evidence>
<evidence type="ECO:0000256" key="9">
    <source>
        <dbReference type="ARBA" id="ARBA00023136"/>
    </source>
</evidence>
<dbReference type="InterPro" id="IPR035908">
    <property type="entry name" value="F0_ATP_A_sf"/>
</dbReference>
<dbReference type="InterPro" id="IPR023011">
    <property type="entry name" value="ATP_synth_F0_asu_AS"/>
</dbReference>
<dbReference type="CDD" id="cd00310">
    <property type="entry name" value="ATP-synt_Fo_a_6"/>
    <property type="match status" value="1"/>
</dbReference>
<evidence type="ECO:0000256" key="4">
    <source>
        <dbReference type="ARBA" id="ARBA00022547"/>
    </source>
</evidence>